<feature type="compositionally biased region" description="Low complexity" evidence="9">
    <location>
        <begin position="168"/>
        <end position="191"/>
    </location>
</feature>
<dbReference type="SUPFAM" id="SSF56112">
    <property type="entry name" value="Protein kinase-like (PK-like)"/>
    <property type="match status" value="1"/>
</dbReference>
<reference evidence="12" key="1">
    <citation type="journal article" date="2023" name="Commun. Biol.">
        <title>Genome analysis of Parmales, the sister group of diatoms, reveals the evolutionary specialization of diatoms from phago-mixotrophs to photoautotrophs.</title>
        <authorList>
            <person name="Ban H."/>
            <person name="Sato S."/>
            <person name="Yoshikawa S."/>
            <person name="Yamada K."/>
            <person name="Nakamura Y."/>
            <person name="Ichinomiya M."/>
            <person name="Sato N."/>
            <person name="Blanc-Mathieu R."/>
            <person name="Endo H."/>
            <person name="Kuwata A."/>
            <person name="Ogata H."/>
        </authorList>
    </citation>
    <scope>NUCLEOTIDE SEQUENCE [LARGE SCALE GENOMIC DNA]</scope>
    <source>
        <strain evidence="12">NIES 3699</strain>
    </source>
</reference>
<dbReference type="GO" id="GO:0005524">
    <property type="term" value="F:ATP binding"/>
    <property type="evidence" value="ECO:0007669"/>
    <property type="project" value="UniProtKB-UniRule"/>
</dbReference>
<feature type="compositionally biased region" description="Basic residues" evidence="9">
    <location>
        <begin position="1543"/>
        <end position="1552"/>
    </location>
</feature>
<dbReference type="PANTHER" id="PTHR11042:SF136">
    <property type="entry name" value="EIF-2-ALPHA KINASE GCN2"/>
    <property type="match status" value="1"/>
</dbReference>
<feature type="region of interest" description="Disordered" evidence="9">
    <location>
        <begin position="1520"/>
        <end position="1552"/>
    </location>
</feature>
<evidence type="ECO:0000313" key="12">
    <source>
        <dbReference type="Proteomes" id="UP001165160"/>
    </source>
</evidence>
<evidence type="ECO:0000259" key="10">
    <source>
        <dbReference type="PROSITE" id="PS50011"/>
    </source>
</evidence>
<feature type="compositionally biased region" description="Acidic residues" evidence="9">
    <location>
        <begin position="301"/>
        <end position="326"/>
    </location>
</feature>
<dbReference type="Gene3D" id="3.30.200.20">
    <property type="entry name" value="Phosphorylase Kinase, domain 1"/>
    <property type="match status" value="1"/>
</dbReference>
<evidence type="ECO:0000256" key="8">
    <source>
        <dbReference type="SAM" id="Coils"/>
    </source>
</evidence>
<dbReference type="GO" id="GO:0004694">
    <property type="term" value="F:eukaryotic translation initiation factor 2alpha kinase activity"/>
    <property type="evidence" value="ECO:0007669"/>
    <property type="project" value="TreeGrafter"/>
</dbReference>
<keyword evidence="4 7" id="KW-0067">ATP-binding</keyword>
<evidence type="ECO:0000256" key="7">
    <source>
        <dbReference type="PROSITE-ProRule" id="PRU10141"/>
    </source>
</evidence>
<feature type="region of interest" description="Disordered" evidence="9">
    <location>
        <begin position="967"/>
        <end position="991"/>
    </location>
</feature>
<protein>
    <recommendedName>
        <fullName evidence="10">Protein kinase domain-containing protein</fullName>
    </recommendedName>
</protein>
<dbReference type="PROSITE" id="PS00108">
    <property type="entry name" value="PROTEIN_KINASE_ST"/>
    <property type="match status" value="1"/>
</dbReference>
<dbReference type="GO" id="GO:0005829">
    <property type="term" value="C:cytosol"/>
    <property type="evidence" value="ECO:0007669"/>
    <property type="project" value="TreeGrafter"/>
</dbReference>
<evidence type="ECO:0000256" key="9">
    <source>
        <dbReference type="SAM" id="MobiDB-lite"/>
    </source>
</evidence>
<name>A0A9W7KX99_9STRA</name>
<dbReference type="EMBL" id="BRXX01000502">
    <property type="protein sequence ID" value="GMI14600.1"/>
    <property type="molecule type" value="Genomic_DNA"/>
</dbReference>
<dbReference type="Gene3D" id="1.10.510.10">
    <property type="entry name" value="Transferase(Phosphotransferase) domain 1"/>
    <property type="match status" value="1"/>
</dbReference>
<feature type="region of interest" description="Disordered" evidence="9">
    <location>
        <begin position="300"/>
        <end position="341"/>
    </location>
</feature>
<accession>A0A9W7KX99</accession>
<evidence type="ECO:0000313" key="11">
    <source>
        <dbReference type="EMBL" id="GMI14600.1"/>
    </source>
</evidence>
<feature type="domain" description="Protein kinase" evidence="10">
    <location>
        <begin position="202"/>
        <end position="618"/>
    </location>
</feature>
<dbReference type="GO" id="GO:0005634">
    <property type="term" value="C:nucleus"/>
    <property type="evidence" value="ECO:0007669"/>
    <property type="project" value="TreeGrafter"/>
</dbReference>
<dbReference type="PROSITE" id="PS50011">
    <property type="entry name" value="PROTEIN_KINASE_DOM"/>
    <property type="match status" value="1"/>
</dbReference>
<proteinExistence type="inferred from homology"/>
<feature type="region of interest" description="Disordered" evidence="9">
    <location>
        <begin position="168"/>
        <end position="193"/>
    </location>
</feature>
<feature type="compositionally biased region" description="Low complexity" evidence="9">
    <location>
        <begin position="362"/>
        <end position="381"/>
    </location>
</feature>
<dbReference type="Gene3D" id="3.40.50.800">
    <property type="entry name" value="Anticodon-binding domain"/>
    <property type="match status" value="1"/>
</dbReference>
<evidence type="ECO:0000256" key="4">
    <source>
        <dbReference type="ARBA" id="ARBA00022840"/>
    </source>
</evidence>
<dbReference type="InterPro" id="IPR017441">
    <property type="entry name" value="Protein_kinase_ATP_BS"/>
</dbReference>
<sequence length="1552" mass="171151">MTLLTAMFPHLILPTPYPYLTILLPSSSPQIFTTGLTISLDYNFKYLSPPPENIHLFHNQQNTLSPVFTHSTPSKLASIIRPLISGKIFSPNPVPVSRVRNLILSLASAQLKTLEEIDIVNIILEVENSLKDSPHSSDSEEASVNSESNDSDMIVSMLARSSSLILNEDSSDSSSISSEGTSGSSSSASANLNPNSRYEVDFKEISILGKGGGGSVFRVKNRLDKRIYAVKKIRLRAESGKFRDKFIKENRRLRRECRSISRLENRWICRYYQAWEEGGGGEEGGGVESSNHMYMNMHETEGDDREGEGWWNDDDDDDDDGNDFDDASMSSEGSDWSSRSSEVGVSHLRDLHANIANKYLNPPQTTTHTSTTQSTSSPNQTTPTLYIQMEYYPSTLLHYMKSSSPLPPKKIYILLRQITLGLIYVHGKGVIHRDLKPGNVFLDKSGECRIGDFGLATKGYEINLDEQEEEEEQEEAENKKKGNLTTGVGTFLYRSPEVESGQPYTSTSDVFSLGVMVYEMCRGNFSTGHERQVELSTLRGEGKGVVDYVMGGRKGEDPNPDETSDMRYEAIDQMEDFPNLKNLPLQVPIGLKKLITWMTSRSSSSRPSCKEILNCNWMPREVDVSSKHIEETMSVIGSSSEGYNVIVKGLFDYNVKYNNTNTASQLNGNSNSNSNNLINLAHERIISNRYNQTSLRRTVTKKVKEYMGSSFSGLADYYQESLILSTSKNMEMLSHLAAAGTPVGKNHKKESSTGLSDLNKALSMASALRYSLESSDVPPGYCDSRVVKSLEEGLKREFRLRGGEEVEGDVVTNFNGNGHNPNSASKIGPCVFLTRGGFKVELRTTFTKYFADAMSKIGPLTLQHGVRIFTVGSVYNQDCGKDRYAIGTSRSAEYCVLGSEGEGSELVHTVASCVEGPWFLRLNWCEIRDAVIEMIGGGELKGHAQSVKKILRLFSMIMPPKLTEFESKEGGVQTGGMKKQQQQQKNRHQSSGVNELDIALSNLKTECPDLSDDVIGRVRVFLGRKLAPVGLNFEGEGGVVNGLTEGIAKLLKSYGGASSCPKKILKAHKAAEKGIQNMKLFYKEMTSVLNGDLSSAGKGKINPPVRVVFDLGLKHREGVYSSGLIFNCVSLLTEGGCKVAEGGNFSPLINHLRPKGRNNYSPPSSSAEYAGTSSSRTNVNQAYSLRFFVARLVVLSYQSGVSSKRGALPFRDSASYEIKVNPHVPLVIILSPLGFDKLSSNFRYFIATRLWESGIRAEFESNGLSIVGNTLDKISKVCEGIGVEFLVLVNDNYDSSDCESFSSTTVKLKRVAGDDEEEVHVDTLADVICERLQLTSGGSGGEQSGSNKDTVRFKEGKGTHMLCYYVGEDGFHRDSSKQLGGGKQVTVPKFVLKKINTARDKVGAALNELTSTSLGVFVFPVSIFHLRTFGTGLALFGLKGSDKVIECMIARFGQDYKKVWKNFRSGFREFVKHNAGEGDGVTVVLYSQNDGSYDVVKIETSEDFRSEEADEWLDGMEAAKIRRDERESASAEGTLRNQEKGGKKQHKGGRHR</sequence>
<evidence type="ECO:0000256" key="1">
    <source>
        <dbReference type="ARBA" id="ARBA00022679"/>
    </source>
</evidence>
<dbReference type="Pfam" id="PF00069">
    <property type="entry name" value="Pkinase"/>
    <property type="match status" value="2"/>
</dbReference>
<dbReference type="SMART" id="SM00220">
    <property type="entry name" value="S_TKc"/>
    <property type="match status" value="1"/>
</dbReference>
<keyword evidence="5" id="KW-0652">Protein synthesis inhibitor</keyword>
<keyword evidence="8" id="KW-0175">Coiled coil</keyword>
<dbReference type="InterPro" id="IPR000719">
    <property type="entry name" value="Prot_kinase_dom"/>
</dbReference>
<dbReference type="InterPro" id="IPR045864">
    <property type="entry name" value="aa-tRNA-synth_II/BPL/LPL"/>
</dbReference>
<dbReference type="Proteomes" id="UP001165160">
    <property type="component" value="Unassembled WGS sequence"/>
</dbReference>
<dbReference type="InterPro" id="IPR050339">
    <property type="entry name" value="CC_SR_Kinase"/>
</dbReference>
<evidence type="ECO:0000256" key="3">
    <source>
        <dbReference type="ARBA" id="ARBA00022777"/>
    </source>
</evidence>
<feature type="region of interest" description="Disordered" evidence="9">
    <location>
        <begin position="131"/>
        <end position="150"/>
    </location>
</feature>
<keyword evidence="3" id="KW-0418">Kinase</keyword>
<keyword evidence="2 7" id="KW-0547">Nucleotide-binding</keyword>
<dbReference type="Gene3D" id="3.30.930.10">
    <property type="entry name" value="Bira Bifunctional Protein, Domain 2"/>
    <property type="match status" value="1"/>
</dbReference>
<dbReference type="InterPro" id="IPR008271">
    <property type="entry name" value="Ser/Thr_kinase_AS"/>
</dbReference>
<keyword evidence="1" id="KW-0808">Transferase</keyword>
<gene>
    <name evidence="11" type="ORF">TrVE_jg5487</name>
</gene>
<dbReference type="InterPro" id="IPR011009">
    <property type="entry name" value="Kinase-like_dom_sf"/>
</dbReference>
<comment type="similarity">
    <text evidence="6">Belongs to the protein kinase superfamily. Ser/Thr protein kinase family. GCN2 subfamily.</text>
</comment>
<dbReference type="GO" id="GO:0017148">
    <property type="term" value="P:negative regulation of translation"/>
    <property type="evidence" value="ECO:0007669"/>
    <property type="project" value="UniProtKB-KW"/>
</dbReference>
<feature type="binding site" evidence="7">
    <location>
        <position position="232"/>
    </location>
    <ligand>
        <name>ATP</name>
        <dbReference type="ChEBI" id="CHEBI:30616"/>
    </ligand>
</feature>
<evidence type="ECO:0000256" key="2">
    <source>
        <dbReference type="ARBA" id="ARBA00022741"/>
    </source>
</evidence>
<keyword evidence="12" id="KW-1185">Reference proteome</keyword>
<evidence type="ECO:0000256" key="6">
    <source>
        <dbReference type="ARBA" id="ARBA00037982"/>
    </source>
</evidence>
<feature type="coiled-coil region" evidence="8">
    <location>
        <begin position="457"/>
        <end position="484"/>
    </location>
</feature>
<dbReference type="PANTHER" id="PTHR11042">
    <property type="entry name" value="EUKARYOTIC TRANSLATION INITIATION FACTOR 2-ALPHA KINASE EIF2-ALPHA KINASE -RELATED"/>
    <property type="match status" value="1"/>
</dbReference>
<dbReference type="PROSITE" id="PS00107">
    <property type="entry name" value="PROTEIN_KINASE_ATP"/>
    <property type="match status" value="1"/>
</dbReference>
<feature type="compositionally biased region" description="Low complexity" evidence="9">
    <location>
        <begin position="328"/>
        <end position="341"/>
    </location>
</feature>
<comment type="caution">
    <text evidence="11">The sequence shown here is derived from an EMBL/GenBank/DDBJ whole genome shotgun (WGS) entry which is preliminary data.</text>
</comment>
<organism evidence="11 12">
    <name type="scientific">Triparma verrucosa</name>
    <dbReference type="NCBI Taxonomy" id="1606542"/>
    <lineage>
        <taxon>Eukaryota</taxon>
        <taxon>Sar</taxon>
        <taxon>Stramenopiles</taxon>
        <taxon>Ochrophyta</taxon>
        <taxon>Bolidophyceae</taxon>
        <taxon>Parmales</taxon>
        <taxon>Triparmaceae</taxon>
        <taxon>Triparma</taxon>
    </lineage>
</organism>
<dbReference type="InterPro" id="IPR036621">
    <property type="entry name" value="Anticodon-bd_dom_sf"/>
</dbReference>
<evidence type="ECO:0000256" key="5">
    <source>
        <dbReference type="ARBA" id="ARBA00023193"/>
    </source>
</evidence>
<feature type="compositionally biased region" description="Basic and acidic residues" evidence="9">
    <location>
        <begin position="1520"/>
        <end position="1529"/>
    </location>
</feature>
<feature type="region of interest" description="Disordered" evidence="9">
    <location>
        <begin position="359"/>
        <end position="381"/>
    </location>
</feature>